<accession>A0ABY8G3V0</accession>
<dbReference type="Pfam" id="PF05137">
    <property type="entry name" value="PilN"/>
    <property type="match status" value="1"/>
</dbReference>
<dbReference type="PANTHER" id="PTHR40278">
    <property type="entry name" value="DNA UTILIZATION PROTEIN HOFN"/>
    <property type="match status" value="1"/>
</dbReference>
<sequence length="185" mass="21977">MLMINLLPWRQRLAYRRARFALVVSVGALLLALTLAISACSDRQQQRLRLERHVISAQEQRVRYERLYRQMHNDWLAYEKQQALQLARRQGRLQNQRYQQLLEQLPVRVPDAVWFTEMEGVDKQLHVSGMGHSYDDIMRLVNRLSEWPVVERVRLEHVRLEATSGSLLRFSLRLNWRKFGASQGE</sequence>
<organism evidence="1 2">
    <name type="scientific">Dickeya lacustris</name>
    <dbReference type="NCBI Taxonomy" id="2259638"/>
    <lineage>
        <taxon>Bacteria</taxon>
        <taxon>Pseudomonadati</taxon>
        <taxon>Pseudomonadota</taxon>
        <taxon>Gammaproteobacteria</taxon>
        <taxon>Enterobacterales</taxon>
        <taxon>Pectobacteriaceae</taxon>
        <taxon>Dickeya</taxon>
    </lineage>
</organism>
<reference evidence="1 2" key="1">
    <citation type="submission" date="2022-12" db="EMBL/GenBank/DDBJ databases">
        <title>Complete genome sequencing of Dickeya lacustris type strain LMG30899.</title>
        <authorList>
            <person name="Dobhal S."/>
            <person name="Arizala D."/>
            <person name="Arif M."/>
        </authorList>
    </citation>
    <scope>NUCLEOTIDE SEQUENCE [LARGE SCALE GENOMIC DNA]</scope>
    <source>
        <strain evidence="1 2">LMG30899</strain>
    </source>
</reference>
<protein>
    <submittedName>
        <fullName evidence="1">PilN domain-containing protein</fullName>
    </submittedName>
</protein>
<dbReference type="PANTHER" id="PTHR40278:SF1">
    <property type="entry name" value="DNA UTILIZATION PROTEIN HOFN"/>
    <property type="match status" value="1"/>
</dbReference>
<dbReference type="InterPro" id="IPR007813">
    <property type="entry name" value="PilN"/>
</dbReference>
<evidence type="ECO:0000313" key="1">
    <source>
        <dbReference type="EMBL" id="WFN54634.1"/>
    </source>
</evidence>
<keyword evidence="2" id="KW-1185">Reference proteome</keyword>
<proteinExistence type="predicted"/>
<dbReference type="Proteomes" id="UP001219630">
    <property type="component" value="Chromosome"/>
</dbReference>
<dbReference type="InterPro" id="IPR052534">
    <property type="entry name" value="Extracell_DNA_Util/SecSys_Comp"/>
</dbReference>
<dbReference type="RefSeq" id="WP_125260900.1">
    <property type="nucleotide sequence ID" value="NZ_CP114280.1"/>
</dbReference>
<evidence type="ECO:0000313" key="2">
    <source>
        <dbReference type="Proteomes" id="UP001219630"/>
    </source>
</evidence>
<name>A0ABY8G3V0_9GAMM</name>
<dbReference type="EMBL" id="CP114280">
    <property type="protein sequence ID" value="WFN54634.1"/>
    <property type="molecule type" value="Genomic_DNA"/>
</dbReference>
<gene>
    <name evidence="1" type="ORF">O1Q98_13275</name>
</gene>